<dbReference type="Proteomes" id="UP000325105">
    <property type="component" value="Unassembled WGS sequence"/>
</dbReference>
<evidence type="ECO:0000313" key="2">
    <source>
        <dbReference type="Proteomes" id="UP000325105"/>
    </source>
</evidence>
<dbReference type="AlphaFoldDB" id="A0A5S5CVY1"/>
<gene>
    <name evidence="1" type="ORF">BC792_1347</name>
</gene>
<evidence type="ECO:0000313" key="1">
    <source>
        <dbReference type="EMBL" id="TYP87755.1"/>
    </source>
</evidence>
<keyword evidence="2" id="KW-1185">Reference proteome</keyword>
<organism evidence="1 2">
    <name type="scientific">Sphingobacterium allocomposti</name>
    <dbReference type="NCBI Taxonomy" id="415956"/>
    <lineage>
        <taxon>Bacteria</taxon>
        <taxon>Pseudomonadati</taxon>
        <taxon>Bacteroidota</taxon>
        <taxon>Sphingobacteriia</taxon>
        <taxon>Sphingobacteriales</taxon>
        <taxon>Sphingobacteriaceae</taxon>
        <taxon>Sphingobacterium</taxon>
    </lineage>
</organism>
<name>A0A5S5CVY1_9SPHI</name>
<protein>
    <submittedName>
        <fullName evidence="1">Uncharacterized protein</fullName>
    </submittedName>
</protein>
<sequence length="52" mass="6263">MFYCLIHSTCQNNNKLYHSKLRKTKNRKCPITDIRCTPVNILRERIRDRIAS</sequence>
<proteinExistence type="predicted"/>
<dbReference type="EMBL" id="VNHX01000034">
    <property type="protein sequence ID" value="TYP87755.1"/>
    <property type="molecule type" value="Genomic_DNA"/>
</dbReference>
<comment type="caution">
    <text evidence="1">The sequence shown here is derived from an EMBL/GenBank/DDBJ whole genome shotgun (WGS) entry which is preliminary data.</text>
</comment>
<reference evidence="1 2" key="1">
    <citation type="submission" date="2019-07" db="EMBL/GenBank/DDBJ databases">
        <title>Genomic Encyclopedia of Archaeal and Bacterial Type Strains, Phase II (KMG-II): from individual species to whole genera.</title>
        <authorList>
            <person name="Goeker M."/>
        </authorList>
    </citation>
    <scope>NUCLEOTIDE SEQUENCE [LARGE SCALE GENOMIC DNA]</scope>
    <source>
        <strain evidence="1 2">DSM 18850</strain>
    </source>
</reference>
<accession>A0A5S5CVY1</accession>